<sequence length="78" mass="9182">LINVIFQFYSANDDLFLWLRPEHYPYHEALFSAVDFEILILKALFLLVQQLLYTSSFVHLHVLDCPGNLYFHVLLLAV</sequence>
<reference evidence="1" key="1">
    <citation type="submission" date="2017-02" db="UniProtKB">
        <authorList>
            <consortium name="WormBaseParasite"/>
        </authorList>
    </citation>
    <scope>IDENTIFICATION</scope>
</reference>
<dbReference type="WBParaSite" id="BTMF_0001622901-mRNA-1">
    <property type="protein sequence ID" value="BTMF_0001622901-mRNA-1"/>
    <property type="gene ID" value="BTMF_0001622901"/>
</dbReference>
<name>A0A0R3R873_9BILA</name>
<proteinExistence type="predicted"/>
<protein>
    <submittedName>
        <fullName evidence="1">Ovule protein</fullName>
    </submittedName>
</protein>
<evidence type="ECO:0000313" key="1">
    <source>
        <dbReference type="WBParaSite" id="BTMF_0001622901-mRNA-1"/>
    </source>
</evidence>
<dbReference type="AlphaFoldDB" id="A0A0R3R873"/>
<accession>A0A0R3R873</accession>
<organism evidence="1">
    <name type="scientific">Brugia timori</name>
    <dbReference type="NCBI Taxonomy" id="42155"/>
    <lineage>
        <taxon>Eukaryota</taxon>
        <taxon>Metazoa</taxon>
        <taxon>Ecdysozoa</taxon>
        <taxon>Nematoda</taxon>
        <taxon>Chromadorea</taxon>
        <taxon>Rhabditida</taxon>
        <taxon>Spirurina</taxon>
        <taxon>Spiruromorpha</taxon>
        <taxon>Filarioidea</taxon>
        <taxon>Onchocercidae</taxon>
        <taxon>Brugia</taxon>
    </lineage>
</organism>